<name>A0AA38IBV4_9CUCU</name>
<proteinExistence type="predicted"/>
<evidence type="ECO:0000313" key="2">
    <source>
        <dbReference type="Proteomes" id="UP001168821"/>
    </source>
</evidence>
<reference evidence="1" key="1">
    <citation type="journal article" date="2023" name="G3 (Bethesda)">
        <title>Whole genome assemblies of Zophobas morio and Tenebrio molitor.</title>
        <authorList>
            <person name="Kaur S."/>
            <person name="Stinson S.A."/>
            <person name="diCenzo G.C."/>
        </authorList>
    </citation>
    <scope>NUCLEOTIDE SEQUENCE</scope>
    <source>
        <strain evidence="1">QUZm001</strain>
    </source>
</reference>
<accession>A0AA38IBV4</accession>
<dbReference type="EMBL" id="JALNTZ010000004">
    <property type="protein sequence ID" value="KAJ3653550.1"/>
    <property type="molecule type" value="Genomic_DNA"/>
</dbReference>
<protein>
    <submittedName>
        <fullName evidence="1">Uncharacterized protein</fullName>
    </submittedName>
</protein>
<comment type="caution">
    <text evidence="1">The sequence shown here is derived from an EMBL/GenBank/DDBJ whole genome shotgun (WGS) entry which is preliminary data.</text>
</comment>
<sequence>MFVTPKPPKFPVRTSSDINSLNLLGRNTGDPEPGTNLNIRDLAGLSVRTRNNKTCQWGSCDRVIYSGLLFYRPCKISTLCHSAIGRTSVWKDKENRAFMAFMSS</sequence>
<dbReference type="AlphaFoldDB" id="A0AA38IBV4"/>
<evidence type="ECO:0000313" key="1">
    <source>
        <dbReference type="EMBL" id="KAJ3653550.1"/>
    </source>
</evidence>
<organism evidence="1 2">
    <name type="scientific">Zophobas morio</name>
    <dbReference type="NCBI Taxonomy" id="2755281"/>
    <lineage>
        <taxon>Eukaryota</taxon>
        <taxon>Metazoa</taxon>
        <taxon>Ecdysozoa</taxon>
        <taxon>Arthropoda</taxon>
        <taxon>Hexapoda</taxon>
        <taxon>Insecta</taxon>
        <taxon>Pterygota</taxon>
        <taxon>Neoptera</taxon>
        <taxon>Endopterygota</taxon>
        <taxon>Coleoptera</taxon>
        <taxon>Polyphaga</taxon>
        <taxon>Cucujiformia</taxon>
        <taxon>Tenebrionidae</taxon>
        <taxon>Zophobas</taxon>
    </lineage>
</organism>
<gene>
    <name evidence="1" type="ORF">Zmor_012793</name>
</gene>
<keyword evidence="2" id="KW-1185">Reference proteome</keyword>
<dbReference type="Proteomes" id="UP001168821">
    <property type="component" value="Unassembled WGS sequence"/>
</dbReference>